<dbReference type="PANTHER" id="PTHR32060">
    <property type="entry name" value="TAIL-SPECIFIC PROTEASE"/>
    <property type="match status" value="1"/>
</dbReference>
<dbReference type="OrthoDB" id="7168509at2"/>
<proteinExistence type="predicted"/>
<dbReference type="GO" id="GO:0030288">
    <property type="term" value="C:outer membrane-bounded periplasmic space"/>
    <property type="evidence" value="ECO:0007669"/>
    <property type="project" value="TreeGrafter"/>
</dbReference>
<evidence type="ECO:0000313" key="4">
    <source>
        <dbReference type="Proteomes" id="UP000320300"/>
    </source>
</evidence>
<dbReference type="Pfam" id="PF03572">
    <property type="entry name" value="Peptidase_S41"/>
    <property type="match status" value="1"/>
</dbReference>
<gene>
    <name evidence="3" type="ORF">SAMN06265348_107226</name>
</gene>
<keyword evidence="4" id="KW-1185">Reference proteome</keyword>
<dbReference type="Gene3D" id="2.30.42.10">
    <property type="match status" value="1"/>
</dbReference>
<evidence type="ECO:0000259" key="2">
    <source>
        <dbReference type="Pfam" id="PF03572"/>
    </source>
</evidence>
<dbReference type="AlphaFoldDB" id="A0A521E8D3"/>
<dbReference type="EMBL" id="FXTN01000007">
    <property type="protein sequence ID" value="SMO80208.1"/>
    <property type="molecule type" value="Genomic_DNA"/>
</dbReference>
<dbReference type="GO" id="GO:0007165">
    <property type="term" value="P:signal transduction"/>
    <property type="evidence" value="ECO:0007669"/>
    <property type="project" value="TreeGrafter"/>
</dbReference>
<dbReference type="InterPro" id="IPR036034">
    <property type="entry name" value="PDZ_sf"/>
</dbReference>
<dbReference type="InterPro" id="IPR005151">
    <property type="entry name" value="Tail-specific_protease"/>
</dbReference>
<keyword evidence="1" id="KW-0732">Signal</keyword>
<dbReference type="CDD" id="cd07561">
    <property type="entry name" value="Peptidase_S41_CPP_like"/>
    <property type="match status" value="1"/>
</dbReference>
<dbReference type="SUPFAM" id="SSF52096">
    <property type="entry name" value="ClpP/crotonase"/>
    <property type="match status" value="1"/>
</dbReference>
<feature type="chain" id="PRO_5021992001" evidence="1">
    <location>
        <begin position="25"/>
        <end position="553"/>
    </location>
</feature>
<dbReference type="Gene3D" id="3.90.226.10">
    <property type="entry name" value="2-enoyl-CoA Hydratase, Chain A, domain 1"/>
    <property type="match status" value="1"/>
</dbReference>
<dbReference type="Gene3D" id="3.30.750.170">
    <property type="match status" value="1"/>
</dbReference>
<dbReference type="Proteomes" id="UP000320300">
    <property type="component" value="Unassembled WGS sequence"/>
</dbReference>
<feature type="signal peptide" evidence="1">
    <location>
        <begin position="1"/>
        <end position="24"/>
    </location>
</feature>
<evidence type="ECO:0000256" key="1">
    <source>
        <dbReference type="SAM" id="SignalP"/>
    </source>
</evidence>
<evidence type="ECO:0000313" key="3">
    <source>
        <dbReference type="EMBL" id="SMO80208.1"/>
    </source>
</evidence>
<dbReference type="GO" id="GO:0008236">
    <property type="term" value="F:serine-type peptidase activity"/>
    <property type="evidence" value="ECO:0007669"/>
    <property type="project" value="InterPro"/>
</dbReference>
<dbReference type="GO" id="GO:0004175">
    <property type="term" value="F:endopeptidase activity"/>
    <property type="evidence" value="ECO:0007669"/>
    <property type="project" value="TreeGrafter"/>
</dbReference>
<feature type="domain" description="Tail specific protease" evidence="2">
    <location>
        <begin position="265"/>
        <end position="480"/>
    </location>
</feature>
<name>A0A521E8D3_9SPHI</name>
<dbReference type="GO" id="GO:0006508">
    <property type="term" value="P:proteolysis"/>
    <property type="evidence" value="ECO:0007669"/>
    <property type="project" value="InterPro"/>
</dbReference>
<dbReference type="SUPFAM" id="SSF50156">
    <property type="entry name" value="PDZ domain-like"/>
    <property type="match status" value="1"/>
</dbReference>
<reference evidence="3 4" key="1">
    <citation type="submission" date="2017-05" db="EMBL/GenBank/DDBJ databases">
        <authorList>
            <person name="Varghese N."/>
            <person name="Submissions S."/>
        </authorList>
    </citation>
    <scope>NUCLEOTIDE SEQUENCE [LARGE SCALE GENOMIC DNA]</scope>
    <source>
        <strain evidence="3 4">DSM 19036</strain>
    </source>
</reference>
<accession>A0A521E8D3</accession>
<dbReference type="PANTHER" id="PTHR32060:SF30">
    <property type="entry name" value="CARBOXY-TERMINAL PROCESSING PROTEASE CTPA"/>
    <property type="match status" value="1"/>
</dbReference>
<protein>
    <submittedName>
        <fullName evidence="3">Peptidase family S41</fullName>
    </submittedName>
</protein>
<organism evidence="3 4">
    <name type="scientific">Pedobacter westerhofensis</name>
    <dbReference type="NCBI Taxonomy" id="425512"/>
    <lineage>
        <taxon>Bacteria</taxon>
        <taxon>Pseudomonadati</taxon>
        <taxon>Bacteroidota</taxon>
        <taxon>Sphingobacteriia</taxon>
        <taxon>Sphingobacteriales</taxon>
        <taxon>Sphingobacteriaceae</taxon>
        <taxon>Pedobacter</taxon>
    </lineage>
</organism>
<dbReference type="RefSeq" id="WP_142529041.1">
    <property type="nucleotide sequence ID" value="NZ_CBCSJO010000007.1"/>
</dbReference>
<dbReference type="PROSITE" id="PS51257">
    <property type="entry name" value="PROKAR_LIPOPROTEIN"/>
    <property type="match status" value="1"/>
</dbReference>
<dbReference type="InterPro" id="IPR029045">
    <property type="entry name" value="ClpP/crotonase-like_dom_sf"/>
</dbReference>
<sequence length="553" mass="59626">MKKLFTKKRFSIFSVCILFLGGLAACKKNNSDENTTTTTGTTTVPTTGSRKQLTLDSIFLYAKQIYFWNDALPEYSVFNPRQYSAKTLDLDNYDDELYAISQLKKDPTTGVAYEYYGDGYPKYSYINDITQNNPDATANVNNKASVDTEGNGFDIGIRPIFYLTSASGTSGSFRLMITAVYPGSSAATNGVQRGWQIQKINDVAIAGTNYSSENAAIVNSLAGSSVKIEGINYITKAAFSVTLTKTSYKSSPVYTSSVITRSGKKIGYLAFARFSTLTNLSGGTDANLDPVFASFSAAGVTDMVVDLRYNGGGYINTAEYLANLIAPSSVGNGVMFTEIYNTTMQNKQATILQHQPLLTAAGKLQYKSGSSGAFYTYGDQDYSATSADNITKFSKKGSLNTVTNVVFLVSGSTASASELLINSLKPYVTVKLVGATTYGKPVGFFPITLENRYEVFMPLFETVNSKGEGKYYTGMVPDQAVSDPSYYPFGNENESLLSAALTIIAPGSTSQSASSAVADRTARAAATDFTGTRPVNPNSEFTGMIEKRRTVKK</sequence>